<dbReference type="EMBL" id="JAUEPS010000134">
    <property type="protein sequence ID" value="KAK0436038.1"/>
    <property type="molecule type" value="Genomic_DNA"/>
</dbReference>
<feature type="region of interest" description="Disordered" evidence="1">
    <location>
        <begin position="332"/>
        <end position="364"/>
    </location>
</feature>
<dbReference type="Pfam" id="PF18149">
    <property type="entry name" value="Helicase_PWI"/>
    <property type="match status" value="1"/>
</dbReference>
<dbReference type="InterPro" id="IPR027417">
    <property type="entry name" value="P-loop_NTPase"/>
</dbReference>
<gene>
    <name evidence="3" type="ORF">EV420DRAFT_1652758</name>
</gene>
<feature type="compositionally biased region" description="Low complexity" evidence="1">
    <location>
        <begin position="346"/>
        <end position="364"/>
    </location>
</feature>
<dbReference type="Proteomes" id="UP001175211">
    <property type="component" value="Unassembled WGS sequence"/>
</dbReference>
<organism evidence="3 4">
    <name type="scientific">Armillaria tabescens</name>
    <name type="common">Ringless honey mushroom</name>
    <name type="synonym">Agaricus tabescens</name>
    <dbReference type="NCBI Taxonomy" id="1929756"/>
    <lineage>
        <taxon>Eukaryota</taxon>
        <taxon>Fungi</taxon>
        <taxon>Dikarya</taxon>
        <taxon>Basidiomycota</taxon>
        <taxon>Agaricomycotina</taxon>
        <taxon>Agaricomycetes</taxon>
        <taxon>Agaricomycetidae</taxon>
        <taxon>Agaricales</taxon>
        <taxon>Marasmiineae</taxon>
        <taxon>Physalacriaceae</taxon>
        <taxon>Desarmillaria</taxon>
    </lineage>
</organism>
<dbReference type="AlphaFoldDB" id="A0AA39MJD7"/>
<sequence>MANGVPKSSCDQFALGEYFIECLGVWSAGASSGTFERDFIEKDSHPALSQLTSFLSPLWFLLHTGLHSSQRPRTGLCPPWTLTGWSHLASLSKKITDYEDEAMLGSDMERKDSEIDGEVGVAVVFDEEEQGDEVEDEFEIRDDEEEGRDGGEVGEEVQRQITEVYSALIIAVNKTFSVLSILGYGSNLRHRENQLMELFDYQSFRIPTKKYRGIIVWCTNLIQSDADECINVDTKQHPSIAPKPHRVQNKLYPIAFGANEPIVLGTPTSAKKTSVAMLTIPNELSTYHDETTGSFELDAFKTIYAASMKALFQKMVSNFFGSLKVGELRGETTKQQISEHHRTKNPSLLQPSEPSLQSPSSSELAPRTKVEILYSFETYFPRMRSQDDSLDLRELPKRSCCNISA</sequence>
<feature type="domain" description="Brr2 N-terminal helicase PWI" evidence="2">
    <location>
        <begin position="157"/>
        <end position="228"/>
    </location>
</feature>
<dbReference type="GeneID" id="85362235"/>
<evidence type="ECO:0000256" key="1">
    <source>
        <dbReference type="SAM" id="MobiDB-lite"/>
    </source>
</evidence>
<comment type="caution">
    <text evidence="3">The sequence shown here is derived from an EMBL/GenBank/DDBJ whole genome shotgun (WGS) entry which is preliminary data.</text>
</comment>
<keyword evidence="4" id="KW-1185">Reference proteome</keyword>
<dbReference type="RefSeq" id="XP_060322145.1">
    <property type="nucleotide sequence ID" value="XM_060478687.1"/>
</dbReference>
<evidence type="ECO:0000313" key="4">
    <source>
        <dbReference type="Proteomes" id="UP001175211"/>
    </source>
</evidence>
<reference evidence="3" key="1">
    <citation type="submission" date="2023-06" db="EMBL/GenBank/DDBJ databases">
        <authorList>
            <consortium name="Lawrence Berkeley National Laboratory"/>
            <person name="Ahrendt S."/>
            <person name="Sahu N."/>
            <person name="Indic B."/>
            <person name="Wong-Bajracharya J."/>
            <person name="Merenyi Z."/>
            <person name="Ke H.-M."/>
            <person name="Monk M."/>
            <person name="Kocsube S."/>
            <person name="Drula E."/>
            <person name="Lipzen A."/>
            <person name="Balint B."/>
            <person name="Henrissat B."/>
            <person name="Andreopoulos B."/>
            <person name="Martin F.M."/>
            <person name="Harder C.B."/>
            <person name="Rigling D."/>
            <person name="Ford K.L."/>
            <person name="Foster G.D."/>
            <person name="Pangilinan J."/>
            <person name="Papanicolaou A."/>
            <person name="Barry K."/>
            <person name="LaButti K."/>
            <person name="Viragh M."/>
            <person name="Koriabine M."/>
            <person name="Yan M."/>
            <person name="Riley R."/>
            <person name="Champramary S."/>
            <person name="Plett K.L."/>
            <person name="Tsai I.J."/>
            <person name="Slot J."/>
            <person name="Sipos G."/>
            <person name="Plett J."/>
            <person name="Nagy L.G."/>
            <person name="Grigoriev I.V."/>
        </authorList>
    </citation>
    <scope>NUCLEOTIDE SEQUENCE</scope>
    <source>
        <strain evidence="3">CCBAS 213</strain>
    </source>
</reference>
<evidence type="ECO:0000313" key="3">
    <source>
        <dbReference type="EMBL" id="KAK0436038.1"/>
    </source>
</evidence>
<proteinExistence type="predicted"/>
<dbReference type="Gene3D" id="3.40.50.300">
    <property type="entry name" value="P-loop containing nucleotide triphosphate hydrolases"/>
    <property type="match status" value="1"/>
</dbReference>
<evidence type="ECO:0000259" key="2">
    <source>
        <dbReference type="Pfam" id="PF18149"/>
    </source>
</evidence>
<protein>
    <recommendedName>
        <fullName evidence="2">Brr2 N-terminal helicase PWI domain-containing protein</fullName>
    </recommendedName>
</protein>
<dbReference type="InterPro" id="IPR041094">
    <property type="entry name" value="Brr2_helicase_PWI"/>
</dbReference>
<name>A0AA39MJD7_ARMTA</name>
<accession>A0AA39MJD7</accession>